<reference evidence="2 3" key="1">
    <citation type="journal article" date="2010" name="Int. J. Syst. Evol. Microbiol.">
        <title>Sphingopyxis bauzanensis sp. nov., a psychrophilic bacterium isolated from soil.</title>
        <authorList>
            <person name="Zhang D.C."/>
            <person name="Liu H.C."/>
            <person name="Xin Y.H."/>
            <person name="Zhou Y.G."/>
            <person name="Schinner F."/>
            <person name="Margesin R."/>
        </authorList>
    </citation>
    <scope>NUCLEOTIDE SEQUENCE [LARGE SCALE GENOMIC DNA]</scope>
    <source>
        <strain evidence="2 3">DSM 22271</strain>
    </source>
</reference>
<dbReference type="InterPro" id="IPR011990">
    <property type="entry name" value="TPR-like_helical_dom_sf"/>
</dbReference>
<dbReference type="EMBL" id="NISK01000002">
    <property type="protein sequence ID" value="OWQ97027.1"/>
    <property type="molecule type" value="Genomic_DNA"/>
</dbReference>
<gene>
    <name evidence="2" type="ORF">CDQ92_08020</name>
</gene>
<dbReference type="AlphaFoldDB" id="A0A246JVD9"/>
<comment type="caution">
    <text evidence="2">The sequence shown here is derived from an EMBL/GenBank/DDBJ whole genome shotgun (WGS) entry which is preliminary data.</text>
</comment>
<sequence length="525" mass="55968">MTQFGKLPLPLIQIAVGTLLLAAAASLAGCGGSAVAAAEDAALAQNLLGQNRIAEARLAIKEAIEQRDDEPQYHLLRGRIEIAAGSRSGAFSAYSDAMSLDPTNLEALQAVSQLGLQTGNLRESIEATDAILSLTPDEPGALLVRGLHGVIRKRFAEADSIADRILARDPNDEGGVILKARIAVRKGSPQEALQVLSGFGVTKTNTLGVVATRLEVYRVMRDAAGMRTQFALLRNLAPGDPDLRLDEANFAFKDGRASDGSGLIVAALADPKATAERIAQSLALWREYGDVGPADASLAPIATTGSMAARLATAEFLAERNRLAAARQLLAGLDRGQRKALDALIAAREARWSEARRLADQVIAADDTHCLALTVRAETALQRGAVADAQRAAQVAASQCSGQKRAWILAADAYTRREDMENARRMWRQGIAANSQDAELARAYFDWLARAGMEREAVSVARRLTHAAPALLSGWRLYRDSCQRFDASCQQAAEAGLADAATLYAIDFLPGQAAPNGLFGRIVMR</sequence>
<name>A0A246JVD9_9SPHN</name>
<feature type="signal peptide" evidence="1">
    <location>
        <begin position="1"/>
        <end position="28"/>
    </location>
</feature>
<accession>A0A246JVD9</accession>
<evidence type="ECO:0000313" key="3">
    <source>
        <dbReference type="Proteomes" id="UP000197361"/>
    </source>
</evidence>
<evidence type="ECO:0000256" key="1">
    <source>
        <dbReference type="SAM" id="SignalP"/>
    </source>
</evidence>
<dbReference type="Proteomes" id="UP000197361">
    <property type="component" value="Unassembled WGS sequence"/>
</dbReference>
<dbReference type="SUPFAM" id="SSF48452">
    <property type="entry name" value="TPR-like"/>
    <property type="match status" value="2"/>
</dbReference>
<dbReference type="Pfam" id="PF13432">
    <property type="entry name" value="TPR_16"/>
    <property type="match status" value="2"/>
</dbReference>
<keyword evidence="1" id="KW-0732">Signal</keyword>
<protein>
    <submittedName>
        <fullName evidence="2">Uncharacterized protein</fullName>
    </submittedName>
</protein>
<keyword evidence="3" id="KW-1185">Reference proteome</keyword>
<dbReference type="PROSITE" id="PS51257">
    <property type="entry name" value="PROKAR_LIPOPROTEIN"/>
    <property type="match status" value="1"/>
</dbReference>
<proteinExistence type="predicted"/>
<feature type="chain" id="PRO_5012331716" evidence="1">
    <location>
        <begin position="29"/>
        <end position="525"/>
    </location>
</feature>
<evidence type="ECO:0000313" key="2">
    <source>
        <dbReference type="EMBL" id="OWQ97027.1"/>
    </source>
</evidence>
<dbReference type="Gene3D" id="1.25.40.10">
    <property type="entry name" value="Tetratricopeptide repeat domain"/>
    <property type="match status" value="2"/>
</dbReference>
<organism evidence="2 3">
    <name type="scientific">Sphingopyxis bauzanensis</name>
    <dbReference type="NCBI Taxonomy" id="651663"/>
    <lineage>
        <taxon>Bacteria</taxon>
        <taxon>Pseudomonadati</taxon>
        <taxon>Pseudomonadota</taxon>
        <taxon>Alphaproteobacteria</taxon>
        <taxon>Sphingomonadales</taxon>
        <taxon>Sphingomonadaceae</taxon>
        <taxon>Sphingopyxis</taxon>
    </lineage>
</organism>